<feature type="binding site" evidence="1">
    <location>
        <position position="195"/>
    </location>
    <ligand>
        <name>substrate</name>
    </ligand>
</feature>
<dbReference type="InterPro" id="IPR028896">
    <property type="entry name" value="GcvT/YgfZ/DmdA"/>
</dbReference>
<dbReference type="OrthoDB" id="9772660at2"/>
<dbReference type="InterPro" id="IPR029043">
    <property type="entry name" value="GcvT/YgfZ_C"/>
</dbReference>
<reference evidence="4 5" key="1">
    <citation type="submission" date="2018-11" db="EMBL/GenBank/DDBJ databases">
        <authorList>
            <person name="Criscuolo A."/>
        </authorList>
    </citation>
    <scope>NUCLEOTIDE SEQUENCE [LARGE SCALE GENOMIC DNA]</scope>
    <source>
        <strain evidence="4">ACIP111625</strain>
    </source>
</reference>
<sequence>MTRRVSELENEHKKLGAGLGDWNDMDVAWSYATPAEKEHDAVREAAGLFDVSALKKIWITGAGAAALADHIATRDMSRIYRGKSAYNPLLTDEGTICDDNIIFHIDDQKYLYVHGAGKSLERLQEAAKGRRDVEVRFDDELHDLSLQGQKALPFLQRFTPADLAGLAYFHQIETELFGRRVILSRTGYSGERGYEIFTDRKDVVDLWNNILGEGEKDGIMACSFNCLDKIRIEAGLLFYPYDMSEAFTPWEVGLGWTISRKKAGFMGRDALLAKEGQEKVRIAGVSTGEITDPLPAGAKLCLDGREVGTINSPGYSHRMKKSLALVHIEPAIADGTVLTVGEGKDAVSVTVSALPFFDPEKAKTHE</sequence>
<keyword evidence="4" id="KW-0808">Transferase</keyword>
<evidence type="ECO:0000259" key="3">
    <source>
        <dbReference type="Pfam" id="PF08669"/>
    </source>
</evidence>
<accession>A0A3P5WUW1</accession>
<dbReference type="PIRSF" id="PIRSF006487">
    <property type="entry name" value="GcvT"/>
    <property type="match status" value="1"/>
</dbReference>
<dbReference type="PANTHER" id="PTHR43757">
    <property type="entry name" value="AMINOMETHYLTRANSFERASE"/>
    <property type="match status" value="1"/>
</dbReference>
<dbReference type="RefSeq" id="WP_124086186.1">
    <property type="nucleotide sequence ID" value="NZ_UXAW01000057.1"/>
</dbReference>
<dbReference type="InterPro" id="IPR013977">
    <property type="entry name" value="GcvT_C"/>
</dbReference>
<dbReference type="Gene3D" id="3.30.1360.120">
    <property type="entry name" value="Probable tRNA modification gtpase trme, domain 1"/>
    <property type="match status" value="1"/>
</dbReference>
<dbReference type="InterPro" id="IPR027266">
    <property type="entry name" value="TrmE/GcvT-like"/>
</dbReference>
<feature type="domain" description="Aminomethyltransferase C-terminal" evidence="3">
    <location>
        <begin position="292"/>
        <end position="358"/>
    </location>
</feature>
<keyword evidence="4" id="KW-0489">Methyltransferase</keyword>
<evidence type="ECO:0000259" key="2">
    <source>
        <dbReference type="Pfam" id="PF01571"/>
    </source>
</evidence>
<dbReference type="Pfam" id="PF08669">
    <property type="entry name" value="GCV_T_C"/>
    <property type="match status" value="1"/>
</dbReference>
<organism evidence="4 5">
    <name type="scientific">Pseudogemmobacter humi</name>
    <dbReference type="NCBI Taxonomy" id="2483812"/>
    <lineage>
        <taxon>Bacteria</taxon>
        <taxon>Pseudomonadati</taxon>
        <taxon>Pseudomonadota</taxon>
        <taxon>Alphaproteobacteria</taxon>
        <taxon>Rhodobacterales</taxon>
        <taxon>Paracoccaceae</taxon>
        <taxon>Pseudogemmobacter</taxon>
    </lineage>
</organism>
<dbReference type="SUPFAM" id="SSF103025">
    <property type="entry name" value="Folate-binding domain"/>
    <property type="match status" value="1"/>
</dbReference>
<dbReference type="Proteomes" id="UP000277498">
    <property type="component" value="Unassembled WGS sequence"/>
</dbReference>
<dbReference type="Pfam" id="PF01571">
    <property type="entry name" value="GCV_T"/>
    <property type="match status" value="1"/>
</dbReference>
<protein>
    <submittedName>
        <fullName evidence="4">Aminomethyltransferase</fullName>
        <ecNumber evidence="4">2.1.2.10</ecNumber>
    </submittedName>
</protein>
<dbReference type="AlphaFoldDB" id="A0A3P5WUW1"/>
<dbReference type="GO" id="GO:0032259">
    <property type="term" value="P:methylation"/>
    <property type="evidence" value="ECO:0007669"/>
    <property type="project" value="UniProtKB-KW"/>
</dbReference>
<keyword evidence="5" id="KW-1185">Reference proteome</keyword>
<evidence type="ECO:0000256" key="1">
    <source>
        <dbReference type="PIRSR" id="PIRSR006487-1"/>
    </source>
</evidence>
<evidence type="ECO:0000313" key="5">
    <source>
        <dbReference type="Proteomes" id="UP000277498"/>
    </source>
</evidence>
<feature type="domain" description="GCVT N-terminal" evidence="2">
    <location>
        <begin position="10"/>
        <end position="262"/>
    </location>
</feature>
<dbReference type="GO" id="GO:0004047">
    <property type="term" value="F:aminomethyltransferase activity"/>
    <property type="evidence" value="ECO:0007669"/>
    <property type="project" value="UniProtKB-EC"/>
</dbReference>
<proteinExistence type="predicted"/>
<dbReference type="EMBL" id="UXAW01000057">
    <property type="protein sequence ID" value="VDC27098.1"/>
    <property type="molecule type" value="Genomic_DNA"/>
</dbReference>
<evidence type="ECO:0000313" key="4">
    <source>
        <dbReference type="EMBL" id="VDC27098.1"/>
    </source>
</evidence>
<dbReference type="SUPFAM" id="SSF101790">
    <property type="entry name" value="Aminomethyltransferase beta-barrel domain"/>
    <property type="match status" value="1"/>
</dbReference>
<dbReference type="EC" id="2.1.2.10" evidence="4"/>
<dbReference type="GO" id="GO:0008168">
    <property type="term" value="F:methyltransferase activity"/>
    <property type="evidence" value="ECO:0007669"/>
    <property type="project" value="UniProtKB-KW"/>
</dbReference>
<dbReference type="InterPro" id="IPR006222">
    <property type="entry name" value="GCVT_N"/>
</dbReference>
<gene>
    <name evidence="4" type="primary">gcvT_7</name>
    <name evidence="4" type="ORF">XINFAN_01773</name>
</gene>
<dbReference type="PANTHER" id="PTHR43757:SF2">
    <property type="entry name" value="AMINOMETHYLTRANSFERASE, MITOCHONDRIAL"/>
    <property type="match status" value="1"/>
</dbReference>
<name>A0A3P5WUW1_9RHOB</name>